<dbReference type="PANTHER" id="PTHR46610">
    <property type="entry name" value="OS05G0181300 PROTEIN"/>
    <property type="match status" value="1"/>
</dbReference>
<protein>
    <submittedName>
        <fullName evidence="2">Uncharacterized protein</fullName>
    </submittedName>
</protein>
<dbReference type="PANTHER" id="PTHR46610:SF8">
    <property type="entry name" value="OS06G0147000 PROTEIN"/>
    <property type="match status" value="1"/>
</dbReference>
<reference evidence="3" key="1">
    <citation type="submission" date="2024-06" db="EMBL/GenBank/DDBJ databases">
        <authorList>
            <person name="Ryan C."/>
        </authorList>
    </citation>
    <scope>NUCLEOTIDE SEQUENCE [LARGE SCALE GENOMIC DNA]</scope>
</reference>
<accession>A0ABC9DD78</accession>
<evidence type="ECO:0000256" key="1">
    <source>
        <dbReference type="SAM" id="Phobius"/>
    </source>
</evidence>
<organism evidence="2 3">
    <name type="scientific">Urochloa decumbens</name>
    <dbReference type="NCBI Taxonomy" id="240449"/>
    <lineage>
        <taxon>Eukaryota</taxon>
        <taxon>Viridiplantae</taxon>
        <taxon>Streptophyta</taxon>
        <taxon>Embryophyta</taxon>
        <taxon>Tracheophyta</taxon>
        <taxon>Spermatophyta</taxon>
        <taxon>Magnoliopsida</taxon>
        <taxon>Liliopsida</taxon>
        <taxon>Poales</taxon>
        <taxon>Poaceae</taxon>
        <taxon>PACMAD clade</taxon>
        <taxon>Panicoideae</taxon>
        <taxon>Panicodae</taxon>
        <taxon>Paniceae</taxon>
        <taxon>Melinidinae</taxon>
        <taxon>Urochloa</taxon>
    </lineage>
</organism>
<evidence type="ECO:0000313" key="2">
    <source>
        <dbReference type="EMBL" id="CAL5036727.1"/>
    </source>
</evidence>
<name>A0ABC9DD78_9POAL</name>
<dbReference type="InterPro" id="IPR045501">
    <property type="entry name" value="DUF6490"/>
</dbReference>
<keyword evidence="3" id="KW-1185">Reference proteome</keyword>
<dbReference type="AlphaFoldDB" id="A0ABC9DD78"/>
<dbReference type="Proteomes" id="UP001497457">
    <property type="component" value="Chromosome 33rd"/>
</dbReference>
<feature type="transmembrane region" description="Helical" evidence="1">
    <location>
        <begin position="43"/>
        <end position="60"/>
    </location>
</feature>
<dbReference type="EMBL" id="OZ075143">
    <property type="protein sequence ID" value="CAL5036727.1"/>
    <property type="molecule type" value="Genomic_DNA"/>
</dbReference>
<keyword evidence="1" id="KW-0812">Transmembrane</keyword>
<gene>
    <name evidence="2" type="ORF">URODEC1_LOCUS84095</name>
</gene>
<feature type="transmembrane region" description="Helical" evidence="1">
    <location>
        <begin position="106"/>
        <end position="125"/>
    </location>
</feature>
<proteinExistence type="predicted"/>
<sequence length="126" mass="12985">MPRMGRGGGGGGGRCSLLTMIGLGFLTCNAAFAIYRSCGEGDLASVGFVLAAYAALLLLLHSMRRFERAGPGDRGRLKAAVWGLSTLLTVMFASRVAPLMPPAVGVAVWAMAAATAGGGFWAFFVN</sequence>
<reference evidence="2 3" key="2">
    <citation type="submission" date="2024-10" db="EMBL/GenBank/DDBJ databases">
        <authorList>
            <person name="Ryan C."/>
        </authorList>
    </citation>
    <scope>NUCLEOTIDE SEQUENCE [LARGE SCALE GENOMIC DNA]</scope>
</reference>
<keyword evidence="1" id="KW-0472">Membrane</keyword>
<keyword evidence="1" id="KW-1133">Transmembrane helix</keyword>
<feature type="transmembrane region" description="Helical" evidence="1">
    <location>
        <begin position="81"/>
        <end position="100"/>
    </location>
</feature>
<dbReference type="Pfam" id="PF20100">
    <property type="entry name" value="DUF6490"/>
    <property type="match status" value="1"/>
</dbReference>
<evidence type="ECO:0000313" key="3">
    <source>
        <dbReference type="Proteomes" id="UP001497457"/>
    </source>
</evidence>